<gene>
    <name evidence="1" type="ORF">DD728_15120</name>
</gene>
<dbReference type="EMBL" id="DOGS01000305">
    <property type="protein sequence ID" value="HBQ50183.1"/>
    <property type="molecule type" value="Genomic_DNA"/>
</dbReference>
<reference evidence="1 2" key="1">
    <citation type="journal article" date="2018" name="Nat. Biotechnol.">
        <title>A standardized bacterial taxonomy based on genome phylogeny substantially revises the tree of life.</title>
        <authorList>
            <person name="Parks D.H."/>
            <person name="Chuvochina M."/>
            <person name="Waite D.W."/>
            <person name="Rinke C."/>
            <person name="Skarshewski A."/>
            <person name="Chaumeil P.A."/>
            <person name="Hugenholtz P."/>
        </authorList>
    </citation>
    <scope>NUCLEOTIDE SEQUENCE [LARGE SCALE GENOMIC DNA]</scope>
    <source>
        <strain evidence="1">UBA10378</strain>
    </source>
</reference>
<name>A0A356WA40_9PROT</name>
<sequence length="61" mass="6496">MPFFVFAQIPAASDDTAVYGALERIDIANDADARLGLVLTALHDGLFTAPFDLLVIVPVAH</sequence>
<protein>
    <submittedName>
        <fullName evidence="1">Uncharacterized protein</fullName>
    </submittedName>
</protein>
<dbReference type="AlphaFoldDB" id="A0A356WA40"/>
<accession>A0A356WA40</accession>
<evidence type="ECO:0000313" key="1">
    <source>
        <dbReference type="EMBL" id="HBQ50183.1"/>
    </source>
</evidence>
<proteinExistence type="predicted"/>
<comment type="caution">
    <text evidence="1">The sequence shown here is derived from an EMBL/GenBank/DDBJ whole genome shotgun (WGS) entry which is preliminary data.</text>
</comment>
<evidence type="ECO:0000313" key="2">
    <source>
        <dbReference type="Proteomes" id="UP000263957"/>
    </source>
</evidence>
<organism evidence="1 2">
    <name type="scientific">Hyphomonas atlantica</name>
    <dbReference type="NCBI Taxonomy" id="1280948"/>
    <lineage>
        <taxon>Bacteria</taxon>
        <taxon>Pseudomonadati</taxon>
        <taxon>Pseudomonadota</taxon>
        <taxon>Alphaproteobacteria</taxon>
        <taxon>Hyphomonadales</taxon>
        <taxon>Hyphomonadaceae</taxon>
        <taxon>Hyphomonas</taxon>
    </lineage>
</organism>
<dbReference type="Proteomes" id="UP000263957">
    <property type="component" value="Unassembled WGS sequence"/>
</dbReference>